<keyword evidence="4 8" id="KW-0812">Transmembrane</keyword>
<organism evidence="10 11">
    <name type="scientific">Cohnella xylanilytica</name>
    <dbReference type="NCBI Taxonomy" id="557555"/>
    <lineage>
        <taxon>Bacteria</taxon>
        <taxon>Bacillati</taxon>
        <taxon>Bacillota</taxon>
        <taxon>Bacilli</taxon>
        <taxon>Bacillales</taxon>
        <taxon>Paenibacillaceae</taxon>
        <taxon>Cohnella</taxon>
    </lineage>
</organism>
<dbReference type="PRINTS" id="PR01035">
    <property type="entry name" value="TCRTETA"/>
</dbReference>
<dbReference type="PANTHER" id="PTHR43124:SF3">
    <property type="entry name" value="CHLORAMPHENICOL EFFLUX PUMP RV0191"/>
    <property type="match status" value="1"/>
</dbReference>
<dbReference type="SUPFAM" id="SSF103473">
    <property type="entry name" value="MFS general substrate transporter"/>
    <property type="match status" value="1"/>
</dbReference>
<evidence type="ECO:0000256" key="1">
    <source>
        <dbReference type="ARBA" id="ARBA00004651"/>
    </source>
</evidence>
<comment type="subcellular location">
    <subcellularLocation>
        <location evidence="1">Cell membrane</location>
        <topology evidence="1">Multi-pass membrane protein</topology>
    </subcellularLocation>
</comment>
<feature type="transmembrane region" description="Helical" evidence="8">
    <location>
        <begin position="386"/>
        <end position="406"/>
    </location>
</feature>
<sequence>MASSQSKDQSRSPNKLRVTFSSDMADRSRSGTGEEAKEKRTAGKGKVWEYIALATVPLVLVLGNSMIVPILPTLVRELKITSFQSSLVITLFSVTAGLIIPIAGYLSDRFSRKAVMIPALIIYGGAGVLSGMAAIWHSYWMLLASRALQGIGAAGTTPIAMALVGDLYKDAEESKALGLIEASNGSGKVISPILGSLLALIVWYAAFFAFPVFCVLAIAAIVFLIKEPKREAEPTPLKEYIGKIGRIFKKDGRWLVVSFWAGAAAMFILFGVLFFLSNMLEDKPYNINGVRKGFVLAIPLFGMVTTAYITGSVIRKNGVLIRWLMNIGLFLMAAALCAAIWLNQNLYVFIGLLTVSSIGTGLLLPCLTTMITGVVEKAERGMITSLYSSLRFLGVAFGPPLFGWMLEKSQRTVFITVTCLSFLTLVLVFFLVKPAKQVK</sequence>
<dbReference type="GO" id="GO:0022857">
    <property type="term" value="F:transmembrane transporter activity"/>
    <property type="evidence" value="ECO:0007669"/>
    <property type="project" value="InterPro"/>
</dbReference>
<evidence type="ECO:0000256" key="4">
    <source>
        <dbReference type="ARBA" id="ARBA00022692"/>
    </source>
</evidence>
<evidence type="ECO:0000259" key="9">
    <source>
        <dbReference type="PROSITE" id="PS50850"/>
    </source>
</evidence>
<feature type="transmembrane region" description="Helical" evidence="8">
    <location>
        <begin position="115"/>
        <end position="136"/>
    </location>
</feature>
<dbReference type="InterPro" id="IPR036259">
    <property type="entry name" value="MFS_trans_sf"/>
</dbReference>
<dbReference type="Gene3D" id="1.20.1250.20">
    <property type="entry name" value="MFS general substrate transporter like domains"/>
    <property type="match status" value="1"/>
</dbReference>
<dbReference type="InterPro" id="IPR011701">
    <property type="entry name" value="MFS"/>
</dbReference>
<name>A0A841U803_9BACL</name>
<proteinExistence type="predicted"/>
<evidence type="ECO:0000256" key="5">
    <source>
        <dbReference type="ARBA" id="ARBA00022989"/>
    </source>
</evidence>
<dbReference type="InterPro" id="IPR050189">
    <property type="entry name" value="MFS_Efflux_Transporters"/>
</dbReference>
<protein>
    <submittedName>
        <fullName evidence="10">MFS transporter</fullName>
    </submittedName>
</protein>
<feature type="transmembrane region" description="Helical" evidence="8">
    <location>
        <begin position="47"/>
        <end position="71"/>
    </location>
</feature>
<dbReference type="PROSITE" id="PS50850">
    <property type="entry name" value="MFS"/>
    <property type="match status" value="1"/>
</dbReference>
<evidence type="ECO:0000256" key="3">
    <source>
        <dbReference type="ARBA" id="ARBA00022475"/>
    </source>
</evidence>
<keyword evidence="11" id="KW-1185">Reference proteome</keyword>
<dbReference type="Proteomes" id="UP000553776">
    <property type="component" value="Unassembled WGS sequence"/>
</dbReference>
<keyword evidence="6 8" id="KW-0472">Membrane</keyword>
<feature type="transmembrane region" description="Helical" evidence="8">
    <location>
        <begin position="294"/>
        <end position="311"/>
    </location>
</feature>
<feature type="transmembrane region" description="Helical" evidence="8">
    <location>
        <begin position="348"/>
        <end position="374"/>
    </location>
</feature>
<feature type="compositionally biased region" description="Basic and acidic residues" evidence="7">
    <location>
        <begin position="24"/>
        <end position="38"/>
    </location>
</feature>
<evidence type="ECO:0000313" key="11">
    <source>
        <dbReference type="Proteomes" id="UP000553776"/>
    </source>
</evidence>
<feature type="transmembrane region" description="Helical" evidence="8">
    <location>
        <begin position="412"/>
        <end position="432"/>
    </location>
</feature>
<feature type="region of interest" description="Disordered" evidence="7">
    <location>
        <begin position="1"/>
        <end position="38"/>
    </location>
</feature>
<evidence type="ECO:0000256" key="8">
    <source>
        <dbReference type="SAM" id="Phobius"/>
    </source>
</evidence>
<dbReference type="RefSeq" id="WP_185139763.1">
    <property type="nucleotide sequence ID" value="NZ_JACJVR010000141.1"/>
</dbReference>
<dbReference type="GO" id="GO:0005886">
    <property type="term" value="C:plasma membrane"/>
    <property type="evidence" value="ECO:0007669"/>
    <property type="project" value="UniProtKB-SubCell"/>
</dbReference>
<feature type="transmembrane region" description="Helical" evidence="8">
    <location>
        <begin position="254"/>
        <end position="274"/>
    </location>
</feature>
<dbReference type="InterPro" id="IPR020846">
    <property type="entry name" value="MFS_dom"/>
</dbReference>
<feature type="transmembrane region" description="Helical" evidence="8">
    <location>
        <begin position="323"/>
        <end position="342"/>
    </location>
</feature>
<feature type="compositionally biased region" description="Polar residues" evidence="7">
    <location>
        <begin position="1"/>
        <end position="13"/>
    </location>
</feature>
<reference evidence="10 11" key="1">
    <citation type="submission" date="2020-08" db="EMBL/GenBank/DDBJ databases">
        <title>Cohnella phylogeny.</title>
        <authorList>
            <person name="Dunlap C."/>
        </authorList>
    </citation>
    <scope>NUCLEOTIDE SEQUENCE [LARGE SCALE GENOMIC DNA]</scope>
    <source>
        <strain evidence="10 11">DSM 25239</strain>
    </source>
</reference>
<evidence type="ECO:0000313" key="10">
    <source>
        <dbReference type="EMBL" id="MBB6695812.1"/>
    </source>
</evidence>
<evidence type="ECO:0000256" key="6">
    <source>
        <dbReference type="ARBA" id="ARBA00023136"/>
    </source>
</evidence>
<keyword evidence="2" id="KW-0813">Transport</keyword>
<keyword evidence="5 8" id="KW-1133">Transmembrane helix</keyword>
<dbReference type="EMBL" id="JACJVR010000141">
    <property type="protein sequence ID" value="MBB6695812.1"/>
    <property type="molecule type" value="Genomic_DNA"/>
</dbReference>
<accession>A0A841U803</accession>
<feature type="transmembrane region" description="Helical" evidence="8">
    <location>
        <begin position="201"/>
        <end position="225"/>
    </location>
</feature>
<gene>
    <name evidence="10" type="ORF">H7B90_30905</name>
</gene>
<feature type="domain" description="Major facilitator superfamily (MFS) profile" evidence="9">
    <location>
        <begin position="49"/>
        <end position="436"/>
    </location>
</feature>
<dbReference type="Pfam" id="PF07690">
    <property type="entry name" value="MFS_1"/>
    <property type="match status" value="1"/>
</dbReference>
<keyword evidence="3" id="KW-1003">Cell membrane</keyword>
<dbReference type="AlphaFoldDB" id="A0A841U803"/>
<comment type="caution">
    <text evidence="10">The sequence shown here is derived from an EMBL/GenBank/DDBJ whole genome shotgun (WGS) entry which is preliminary data.</text>
</comment>
<evidence type="ECO:0000256" key="2">
    <source>
        <dbReference type="ARBA" id="ARBA00022448"/>
    </source>
</evidence>
<evidence type="ECO:0000256" key="7">
    <source>
        <dbReference type="SAM" id="MobiDB-lite"/>
    </source>
</evidence>
<dbReference type="InterPro" id="IPR001958">
    <property type="entry name" value="Tet-R_TetA/multi-R_MdtG-like"/>
</dbReference>
<feature type="transmembrane region" description="Helical" evidence="8">
    <location>
        <begin position="83"/>
        <end position="103"/>
    </location>
</feature>
<dbReference type="CDD" id="cd17474">
    <property type="entry name" value="MFS_YfmO_like"/>
    <property type="match status" value="1"/>
</dbReference>
<dbReference type="PANTHER" id="PTHR43124">
    <property type="entry name" value="PURINE EFFLUX PUMP PBUE"/>
    <property type="match status" value="1"/>
</dbReference>